<keyword evidence="3" id="KW-0238">DNA-binding</keyword>
<dbReference type="GO" id="GO:0003677">
    <property type="term" value="F:DNA binding"/>
    <property type="evidence" value="ECO:0007669"/>
    <property type="project" value="UniProtKB-KW"/>
</dbReference>
<evidence type="ECO:0000256" key="1">
    <source>
        <dbReference type="ARBA" id="ARBA00004123"/>
    </source>
</evidence>
<dbReference type="Pfam" id="PF00319">
    <property type="entry name" value="SRF-TF"/>
    <property type="match status" value="1"/>
</dbReference>
<name>A0A5C7GT27_9ROSI</name>
<dbReference type="Pfam" id="PF12776">
    <property type="entry name" value="Myb_DNA-bind_3"/>
    <property type="match status" value="1"/>
</dbReference>
<evidence type="ECO:0000256" key="4">
    <source>
        <dbReference type="ARBA" id="ARBA00023163"/>
    </source>
</evidence>
<dbReference type="InterPro" id="IPR036879">
    <property type="entry name" value="TF_MADSbox_sf"/>
</dbReference>
<evidence type="ECO:0000313" key="9">
    <source>
        <dbReference type="Proteomes" id="UP000323000"/>
    </source>
</evidence>
<feature type="region of interest" description="Disordered" evidence="6">
    <location>
        <begin position="174"/>
        <end position="231"/>
    </location>
</feature>
<evidence type="ECO:0000256" key="3">
    <source>
        <dbReference type="ARBA" id="ARBA00023125"/>
    </source>
</evidence>
<protein>
    <recommendedName>
        <fullName evidence="7">MADS-box domain-containing protein</fullName>
    </recommendedName>
</protein>
<evidence type="ECO:0000256" key="2">
    <source>
        <dbReference type="ARBA" id="ARBA00023015"/>
    </source>
</evidence>
<gene>
    <name evidence="8" type="ORF">EZV62_027067</name>
</gene>
<reference evidence="9" key="1">
    <citation type="journal article" date="2019" name="Gigascience">
        <title>De novo genome assembly of the endangered Acer yangbiense, a plant species with extremely small populations endemic to Yunnan Province, China.</title>
        <authorList>
            <person name="Yang J."/>
            <person name="Wariss H.M."/>
            <person name="Tao L."/>
            <person name="Zhang R."/>
            <person name="Yun Q."/>
            <person name="Hollingsworth P."/>
            <person name="Dao Z."/>
            <person name="Luo G."/>
            <person name="Guo H."/>
            <person name="Ma Y."/>
            <person name="Sun W."/>
        </authorList>
    </citation>
    <scope>NUCLEOTIDE SEQUENCE [LARGE SCALE GENOMIC DNA]</scope>
    <source>
        <strain evidence="9">cv. Malutang</strain>
    </source>
</reference>
<comment type="subcellular location">
    <subcellularLocation>
        <location evidence="1">Nucleus</location>
    </subcellularLocation>
</comment>
<dbReference type="OrthoDB" id="4955136at2759"/>
<feature type="compositionally biased region" description="Basic and acidic residues" evidence="6">
    <location>
        <begin position="200"/>
        <end position="221"/>
    </location>
</feature>
<dbReference type="Proteomes" id="UP000323000">
    <property type="component" value="Chromosome 13"/>
</dbReference>
<feature type="compositionally biased region" description="Basic residues" evidence="6">
    <location>
        <begin position="222"/>
        <end position="231"/>
    </location>
</feature>
<accession>A0A5C7GT27</accession>
<proteinExistence type="predicted"/>
<dbReference type="GO" id="GO:0005634">
    <property type="term" value="C:nucleus"/>
    <property type="evidence" value="ECO:0007669"/>
    <property type="project" value="UniProtKB-SubCell"/>
</dbReference>
<dbReference type="PROSITE" id="PS50066">
    <property type="entry name" value="MADS_BOX_2"/>
    <property type="match status" value="1"/>
</dbReference>
<dbReference type="PANTHER" id="PTHR31704">
    <property type="entry name" value="MYB/SANT-LIKE DNA-BINDING DOMAIN PROTEIN-RELATED"/>
    <property type="match status" value="1"/>
</dbReference>
<dbReference type="InterPro" id="IPR024752">
    <property type="entry name" value="Myb/SANT-like_dom"/>
</dbReference>
<feature type="compositionally biased region" description="Polar residues" evidence="6">
    <location>
        <begin position="182"/>
        <end position="196"/>
    </location>
</feature>
<evidence type="ECO:0000256" key="6">
    <source>
        <dbReference type="SAM" id="MobiDB-lite"/>
    </source>
</evidence>
<keyword evidence="9" id="KW-1185">Reference proteome</keyword>
<dbReference type="InterPro" id="IPR002100">
    <property type="entry name" value="TF_MADSbox"/>
</dbReference>
<keyword evidence="5" id="KW-0539">Nucleus</keyword>
<dbReference type="Gene3D" id="3.40.1810.10">
    <property type="entry name" value="Transcription factor, MADS-box"/>
    <property type="match status" value="1"/>
</dbReference>
<organism evidence="8 9">
    <name type="scientific">Acer yangbiense</name>
    <dbReference type="NCBI Taxonomy" id="1000413"/>
    <lineage>
        <taxon>Eukaryota</taxon>
        <taxon>Viridiplantae</taxon>
        <taxon>Streptophyta</taxon>
        <taxon>Embryophyta</taxon>
        <taxon>Tracheophyta</taxon>
        <taxon>Spermatophyta</taxon>
        <taxon>Magnoliopsida</taxon>
        <taxon>eudicotyledons</taxon>
        <taxon>Gunneridae</taxon>
        <taxon>Pentapetalae</taxon>
        <taxon>rosids</taxon>
        <taxon>malvids</taxon>
        <taxon>Sapindales</taxon>
        <taxon>Sapindaceae</taxon>
        <taxon>Hippocastanoideae</taxon>
        <taxon>Acereae</taxon>
        <taxon>Acer</taxon>
    </lineage>
</organism>
<keyword evidence="4" id="KW-0804">Transcription</keyword>
<comment type="caution">
    <text evidence="8">The sequence shown here is derived from an EMBL/GenBank/DDBJ whole genome shotgun (WGS) entry which is preliminary data.</text>
</comment>
<dbReference type="SUPFAM" id="SSF55455">
    <property type="entry name" value="SRF-like"/>
    <property type="match status" value="1"/>
</dbReference>
<dbReference type="PRINTS" id="PR00404">
    <property type="entry name" value="MADSDOMAIN"/>
</dbReference>
<dbReference type="EMBL" id="VAHF01000013">
    <property type="protein sequence ID" value="TXG47773.1"/>
    <property type="molecule type" value="Genomic_DNA"/>
</dbReference>
<sequence length="231" mass="26958">MGRVKLQLKKIEHNKSRQVTFSKRKDGLLKKANELSTLCDVEVVLIVFSPAMKLFLFDGKKRVEETLNRYIDLPHYQRGSNATGRKYDRKQLKNHWDIVKKDWQLWDSLLRGETGLGWDMERQTIEASNEWWEAKLQKYPEASKFRVKGLEHAFKLDELFRDVTATGARAWAPTSGLMPHMYTTSTKDNVDATNSLDSEEANHGEEVECSKRKEKTLEPNRKKFKKGKKKK</sequence>
<dbReference type="PANTHER" id="PTHR31704:SF37">
    <property type="entry name" value="HEAT SHOCK PROTEIN"/>
    <property type="match status" value="1"/>
</dbReference>
<evidence type="ECO:0000313" key="8">
    <source>
        <dbReference type="EMBL" id="TXG47773.1"/>
    </source>
</evidence>
<evidence type="ECO:0000256" key="5">
    <source>
        <dbReference type="ARBA" id="ARBA00023242"/>
    </source>
</evidence>
<feature type="domain" description="MADS-box" evidence="7">
    <location>
        <begin position="1"/>
        <end position="61"/>
    </location>
</feature>
<evidence type="ECO:0000259" key="7">
    <source>
        <dbReference type="PROSITE" id="PS50066"/>
    </source>
</evidence>
<keyword evidence="2" id="KW-0805">Transcription regulation</keyword>
<dbReference type="AlphaFoldDB" id="A0A5C7GT27"/>
<dbReference type="GO" id="GO:0046983">
    <property type="term" value="F:protein dimerization activity"/>
    <property type="evidence" value="ECO:0007669"/>
    <property type="project" value="InterPro"/>
</dbReference>
<dbReference type="SMART" id="SM00432">
    <property type="entry name" value="MADS"/>
    <property type="match status" value="1"/>
</dbReference>